<keyword evidence="2 8" id="KW-0813">Transport</keyword>
<protein>
    <submittedName>
        <fullName evidence="9">Amino acid ABC transporter permease</fullName>
    </submittedName>
</protein>
<reference evidence="9 10" key="1">
    <citation type="submission" date="2019-03" db="EMBL/GenBank/DDBJ databases">
        <title>Genomics of glacier-inhabiting Cryobacterium strains.</title>
        <authorList>
            <person name="Liu Q."/>
            <person name="Xin Y.-H."/>
        </authorList>
    </citation>
    <scope>NUCLEOTIDE SEQUENCE [LARGE SCALE GENOMIC DNA]</scope>
    <source>
        <strain evidence="9 10">CGMCC 1.4292</strain>
    </source>
</reference>
<feature type="transmembrane region" description="Helical" evidence="8">
    <location>
        <begin position="187"/>
        <end position="207"/>
    </location>
</feature>
<feature type="transmembrane region" description="Helical" evidence="8">
    <location>
        <begin position="20"/>
        <end position="41"/>
    </location>
</feature>
<dbReference type="InterPro" id="IPR010065">
    <property type="entry name" value="AA_ABC_transptr_permease_3TM"/>
</dbReference>
<evidence type="ECO:0000256" key="7">
    <source>
        <dbReference type="ARBA" id="ARBA00023136"/>
    </source>
</evidence>
<gene>
    <name evidence="9" type="ORF">E3T53_14795</name>
</gene>
<dbReference type="OrthoDB" id="92598at2"/>
<feature type="transmembrane region" description="Helical" evidence="8">
    <location>
        <begin position="53"/>
        <end position="74"/>
    </location>
</feature>
<keyword evidence="3" id="KW-1003">Cell membrane</keyword>
<evidence type="ECO:0000256" key="1">
    <source>
        <dbReference type="ARBA" id="ARBA00004651"/>
    </source>
</evidence>
<feature type="transmembrane region" description="Helical" evidence="8">
    <location>
        <begin position="80"/>
        <end position="101"/>
    </location>
</feature>
<dbReference type="AlphaFoldDB" id="A0A4Y8KLB5"/>
<comment type="caution">
    <text evidence="9">The sequence shown here is derived from an EMBL/GenBank/DDBJ whole genome shotgun (WGS) entry which is preliminary data.</text>
</comment>
<dbReference type="EMBL" id="SOHQ01000042">
    <property type="protein sequence ID" value="TFD75746.1"/>
    <property type="molecule type" value="Genomic_DNA"/>
</dbReference>
<dbReference type="Proteomes" id="UP000298218">
    <property type="component" value="Unassembled WGS sequence"/>
</dbReference>
<evidence type="ECO:0000256" key="5">
    <source>
        <dbReference type="ARBA" id="ARBA00022970"/>
    </source>
</evidence>
<dbReference type="InterPro" id="IPR043429">
    <property type="entry name" value="ArtM/GltK/GlnP/TcyL/YhdX-like"/>
</dbReference>
<evidence type="ECO:0000256" key="2">
    <source>
        <dbReference type="ARBA" id="ARBA00022448"/>
    </source>
</evidence>
<dbReference type="InterPro" id="IPR035906">
    <property type="entry name" value="MetI-like_sf"/>
</dbReference>
<dbReference type="NCBIfam" id="TIGR01726">
    <property type="entry name" value="HEQRo_perm_3TM"/>
    <property type="match status" value="1"/>
</dbReference>
<dbReference type="PANTHER" id="PTHR30614:SF0">
    <property type="entry name" value="L-CYSTINE TRANSPORT SYSTEM PERMEASE PROTEIN TCYL"/>
    <property type="match status" value="1"/>
</dbReference>
<evidence type="ECO:0000256" key="4">
    <source>
        <dbReference type="ARBA" id="ARBA00022692"/>
    </source>
</evidence>
<dbReference type="PROSITE" id="PS50928">
    <property type="entry name" value="ABC_TM1"/>
    <property type="match status" value="1"/>
</dbReference>
<evidence type="ECO:0000256" key="8">
    <source>
        <dbReference type="RuleBase" id="RU363032"/>
    </source>
</evidence>
<keyword evidence="7 8" id="KW-0472">Membrane</keyword>
<keyword evidence="10" id="KW-1185">Reference proteome</keyword>
<dbReference type="GO" id="GO:0006865">
    <property type="term" value="P:amino acid transport"/>
    <property type="evidence" value="ECO:0007669"/>
    <property type="project" value="UniProtKB-KW"/>
</dbReference>
<proteinExistence type="inferred from homology"/>
<dbReference type="RefSeq" id="WP_134173667.1">
    <property type="nucleotide sequence ID" value="NZ_SODI01000001.1"/>
</dbReference>
<evidence type="ECO:0000256" key="3">
    <source>
        <dbReference type="ARBA" id="ARBA00022475"/>
    </source>
</evidence>
<name>A0A4Y8KLB5_9MICO</name>
<keyword evidence="6 8" id="KW-1133">Transmembrane helix</keyword>
<feature type="transmembrane region" description="Helical" evidence="8">
    <location>
        <begin position="143"/>
        <end position="167"/>
    </location>
</feature>
<evidence type="ECO:0000256" key="6">
    <source>
        <dbReference type="ARBA" id="ARBA00022989"/>
    </source>
</evidence>
<accession>A0A4Y8KLB5</accession>
<dbReference type="InterPro" id="IPR000515">
    <property type="entry name" value="MetI-like"/>
</dbReference>
<keyword evidence="5" id="KW-0029">Amino-acid transport</keyword>
<dbReference type="CDD" id="cd06261">
    <property type="entry name" value="TM_PBP2"/>
    <property type="match status" value="1"/>
</dbReference>
<evidence type="ECO:0000313" key="10">
    <source>
        <dbReference type="Proteomes" id="UP000298218"/>
    </source>
</evidence>
<comment type="subcellular location">
    <subcellularLocation>
        <location evidence="1 8">Cell membrane</location>
        <topology evidence="1 8">Multi-pass membrane protein</topology>
    </subcellularLocation>
</comment>
<comment type="similarity">
    <text evidence="8">Belongs to the binding-protein-dependent transport system permease family.</text>
</comment>
<keyword evidence="4 8" id="KW-0812">Transmembrane</keyword>
<dbReference type="PANTHER" id="PTHR30614">
    <property type="entry name" value="MEMBRANE COMPONENT OF AMINO ACID ABC TRANSPORTER"/>
    <property type="match status" value="1"/>
</dbReference>
<dbReference type="Gene3D" id="1.10.3720.10">
    <property type="entry name" value="MetI-like"/>
    <property type="match status" value="1"/>
</dbReference>
<dbReference type="GO" id="GO:0022857">
    <property type="term" value="F:transmembrane transporter activity"/>
    <property type="evidence" value="ECO:0007669"/>
    <property type="project" value="InterPro"/>
</dbReference>
<dbReference type="GO" id="GO:0043190">
    <property type="term" value="C:ATP-binding cassette (ABC) transporter complex"/>
    <property type="evidence" value="ECO:0007669"/>
    <property type="project" value="InterPro"/>
</dbReference>
<evidence type="ECO:0000313" key="9">
    <source>
        <dbReference type="EMBL" id="TFD75746.1"/>
    </source>
</evidence>
<sequence>MSVIADWIEWFPALANGLWLSVRITAVSLIVGLPVGLGLAVMAASQNRVARTISVVIVEIGRGAPALVVLQLFYFGLPSVGITLTSFVAACSALALTTAAFTSEILRAGLQAVPPGEVEACKTLGVSPRDTLRFVVIPQGLRIALPALMGFSILIFQATSLTFTIAVPELLSQAYSIGSTTFNYLSVLVLAGLLYAVITIPASWLVVSTEKRMSRHLSYAR</sequence>
<dbReference type="SUPFAM" id="SSF161098">
    <property type="entry name" value="MetI-like"/>
    <property type="match status" value="1"/>
</dbReference>
<organism evidence="9 10">
    <name type="scientific">Cryobacterium psychrophilum</name>
    <dbReference type="NCBI Taxonomy" id="41988"/>
    <lineage>
        <taxon>Bacteria</taxon>
        <taxon>Bacillati</taxon>
        <taxon>Actinomycetota</taxon>
        <taxon>Actinomycetes</taxon>
        <taxon>Micrococcales</taxon>
        <taxon>Microbacteriaceae</taxon>
        <taxon>Cryobacterium</taxon>
    </lineage>
</organism>
<dbReference type="Pfam" id="PF00528">
    <property type="entry name" value="BPD_transp_1"/>
    <property type="match status" value="1"/>
</dbReference>